<dbReference type="AlphaFoldDB" id="A0AAD1U2D3"/>
<dbReference type="SUPFAM" id="SSF82185">
    <property type="entry name" value="Histone H3 K4-specific methyltransferase SET7/9 N-terminal domain"/>
    <property type="match status" value="1"/>
</dbReference>
<organism evidence="3 4">
    <name type="scientific">Euplotes crassus</name>
    <dbReference type="NCBI Taxonomy" id="5936"/>
    <lineage>
        <taxon>Eukaryota</taxon>
        <taxon>Sar</taxon>
        <taxon>Alveolata</taxon>
        <taxon>Ciliophora</taxon>
        <taxon>Intramacronucleata</taxon>
        <taxon>Spirotrichea</taxon>
        <taxon>Hypotrichia</taxon>
        <taxon>Euplotida</taxon>
        <taxon>Euplotidae</taxon>
        <taxon>Moneuplotes</taxon>
    </lineage>
</organism>
<gene>
    <name evidence="3" type="ORF">ECRASSUSDP1_LOCUS1408</name>
</gene>
<proteinExistence type="predicted"/>
<dbReference type="PANTHER" id="PTHR43215">
    <property type="entry name" value="RADIAL SPOKE HEAD 1 HOMOLOG"/>
    <property type="match status" value="1"/>
</dbReference>
<dbReference type="Gene3D" id="2.20.110.10">
    <property type="entry name" value="Histone H3 K4-specific methyltransferase SET7/9 N-terminal domain"/>
    <property type="match status" value="1"/>
</dbReference>
<dbReference type="EMBL" id="CAMPGE010001330">
    <property type="protein sequence ID" value="CAI2360110.1"/>
    <property type="molecule type" value="Genomic_DNA"/>
</dbReference>
<protein>
    <submittedName>
        <fullName evidence="3">Uncharacterized protein</fullName>
    </submittedName>
</protein>
<dbReference type="SMART" id="SM00698">
    <property type="entry name" value="MORN"/>
    <property type="match status" value="4"/>
</dbReference>
<feature type="compositionally biased region" description="Polar residues" evidence="2">
    <location>
        <begin position="104"/>
        <end position="120"/>
    </location>
</feature>
<keyword evidence="4" id="KW-1185">Reference proteome</keyword>
<keyword evidence="1" id="KW-0677">Repeat</keyword>
<evidence type="ECO:0000256" key="1">
    <source>
        <dbReference type="ARBA" id="ARBA00022737"/>
    </source>
</evidence>
<comment type="caution">
    <text evidence="3">The sequence shown here is derived from an EMBL/GenBank/DDBJ whole genome shotgun (WGS) entry which is preliminary data.</text>
</comment>
<dbReference type="PANTHER" id="PTHR43215:SF14">
    <property type="entry name" value="RADIAL SPOKE HEAD 1 HOMOLOG"/>
    <property type="match status" value="1"/>
</dbReference>
<sequence>MLSNQIRKRHPCDSSTKNDQLDINSLPVSHIPNTSLENSIIVHDSFQTFGQSIHKGEGRDVIERGKKYREAENNLTERQADLSTTVVKNSRHTSLPKVRIPNNDMKSASGDSMQNLSTNISPKCKSKIGYGVWNKELQRVKFSRKKIMSQPFDSINHSLNDGLKETFQTDRIQSLKSVSGTGNLQVQQRVDFSQSMRKSSLNTSIPQYVGELKDGMKDGYGLWLESKDDPNSNQYRGEFMNDKKCGYGVFRWSSGNYYKGNFKNDERNGYGEMHWNDGSAYKGQWQNGIQHGFGTMIFSDKTYIKGYFKNNVYLNANTIKDKPRKISLSRPPIQSQSYNLPVIPPTSYKSPKKYNNLSLMEEIIENSTISHETPKRKKSVAELKRKHRGFYTDASTNGVRSGRKPIRRIKKSKRNLKNVIIKRTGMRNVKSIRRPSKNLIVDLNLFPDRPIEAGDICVHGKEFNSTFKNKAHKILINA</sequence>
<name>A0AAD1U2D3_EUPCR</name>
<evidence type="ECO:0000313" key="4">
    <source>
        <dbReference type="Proteomes" id="UP001295684"/>
    </source>
</evidence>
<dbReference type="Pfam" id="PF02493">
    <property type="entry name" value="MORN"/>
    <property type="match status" value="4"/>
</dbReference>
<feature type="region of interest" description="Disordered" evidence="2">
    <location>
        <begin position="1"/>
        <end position="24"/>
    </location>
</feature>
<accession>A0AAD1U2D3</accession>
<evidence type="ECO:0000313" key="3">
    <source>
        <dbReference type="EMBL" id="CAI2360110.1"/>
    </source>
</evidence>
<dbReference type="InterPro" id="IPR003409">
    <property type="entry name" value="MORN"/>
</dbReference>
<feature type="compositionally biased region" description="Polar residues" evidence="2">
    <location>
        <begin position="13"/>
        <end position="24"/>
    </location>
</feature>
<feature type="region of interest" description="Disordered" evidence="2">
    <location>
        <begin position="86"/>
        <end position="120"/>
    </location>
</feature>
<evidence type="ECO:0000256" key="2">
    <source>
        <dbReference type="SAM" id="MobiDB-lite"/>
    </source>
</evidence>
<dbReference type="Proteomes" id="UP001295684">
    <property type="component" value="Unassembled WGS sequence"/>
</dbReference>
<reference evidence="3" key="1">
    <citation type="submission" date="2023-07" db="EMBL/GenBank/DDBJ databases">
        <authorList>
            <consortium name="AG Swart"/>
            <person name="Singh M."/>
            <person name="Singh A."/>
            <person name="Seah K."/>
            <person name="Emmerich C."/>
        </authorList>
    </citation>
    <scope>NUCLEOTIDE SEQUENCE</scope>
    <source>
        <strain evidence="3">DP1</strain>
    </source>
</reference>
<feature type="compositionally biased region" description="Basic residues" evidence="2">
    <location>
        <begin position="1"/>
        <end position="10"/>
    </location>
</feature>